<dbReference type="GeneID" id="93579953"/>
<evidence type="ECO:0000313" key="2">
    <source>
        <dbReference type="Proteomes" id="UP000184499"/>
    </source>
</evidence>
<proteinExistence type="predicted"/>
<dbReference type="Proteomes" id="UP000184499">
    <property type="component" value="Unassembled WGS sequence"/>
</dbReference>
<gene>
    <name evidence="1" type="ORF">ASPBRDRAFT_559464</name>
</gene>
<dbReference type="VEuPathDB" id="FungiDB:ASPBRDRAFT_559464"/>
<name>A0A1L9UMK3_ASPBC</name>
<sequence length="137" mass="15272">MEDHDMRIAKRTIWSGVNDGRCGSRVPMGKRRSGLFWPSTGWTQAPRPVPAVRPVIRSLVSTAGLLGLFLSASPLNRPALVLFLFFVPVHNWIPMKAQSLWVESMGPLTRCPVTLFPLTSPPPKESPLPAMFHQQMD</sequence>
<protein>
    <submittedName>
        <fullName evidence="1">Uncharacterized protein</fullName>
    </submittedName>
</protein>
<dbReference type="EMBL" id="KV878683">
    <property type="protein sequence ID" value="OJJ72927.1"/>
    <property type="molecule type" value="Genomic_DNA"/>
</dbReference>
<evidence type="ECO:0000313" key="1">
    <source>
        <dbReference type="EMBL" id="OJJ72927.1"/>
    </source>
</evidence>
<keyword evidence="2" id="KW-1185">Reference proteome</keyword>
<dbReference type="AlphaFoldDB" id="A0A1L9UMK3"/>
<dbReference type="RefSeq" id="XP_067480175.1">
    <property type="nucleotide sequence ID" value="XM_067627465.1"/>
</dbReference>
<organism evidence="1 2">
    <name type="scientific">Aspergillus brasiliensis (strain CBS 101740 / IMI 381727 / IBT 21946)</name>
    <dbReference type="NCBI Taxonomy" id="767769"/>
    <lineage>
        <taxon>Eukaryota</taxon>
        <taxon>Fungi</taxon>
        <taxon>Dikarya</taxon>
        <taxon>Ascomycota</taxon>
        <taxon>Pezizomycotina</taxon>
        <taxon>Eurotiomycetes</taxon>
        <taxon>Eurotiomycetidae</taxon>
        <taxon>Eurotiales</taxon>
        <taxon>Aspergillaceae</taxon>
        <taxon>Aspergillus</taxon>
        <taxon>Aspergillus subgen. Circumdati</taxon>
    </lineage>
</organism>
<accession>A0A1L9UMK3</accession>
<reference evidence="2" key="1">
    <citation type="journal article" date="2017" name="Genome Biol.">
        <title>Comparative genomics reveals high biological diversity and specific adaptations in the industrially and medically important fungal genus Aspergillus.</title>
        <authorList>
            <person name="de Vries R.P."/>
            <person name="Riley R."/>
            <person name="Wiebenga A."/>
            <person name="Aguilar-Osorio G."/>
            <person name="Amillis S."/>
            <person name="Uchima C.A."/>
            <person name="Anderluh G."/>
            <person name="Asadollahi M."/>
            <person name="Askin M."/>
            <person name="Barry K."/>
            <person name="Battaglia E."/>
            <person name="Bayram O."/>
            <person name="Benocci T."/>
            <person name="Braus-Stromeyer S.A."/>
            <person name="Caldana C."/>
            <person name="Canovas D."/>
            <person name="Cerqueira G.C."/>
            <person name="Chen F."/>
            <person name="Chen W."/>
            <person name="Choi C."/>
            <person name="Clum A."/>
            <person name="Dos Santos R.A."/>
            <person name="Damasio A.R."/>
            <person name="Diallinas G."/>
            <person name="Emri T."/>
            <person name="Fekete E."/>
            <person name="Flipphi M."/>
            <person name="Freyberg S."/>
            <person name="Gallo A."/>
            <person name="Gournas C."/>
            <person name="Habgood R."/>
            <person name="Hainaut M."/>
            <person name="Harispe M.L."/>
            <person name="Henrissat B."/>
            <person name="Hilden K.S."/>
            <person name="Hope R."/>
            <person name="Hossain A."/>
            <person name="Karabika E."/>
            <person name="Karaffa L."/>
            <person name="Karanyi Z."/>
            <person name="Krasevec N."/>
            <person name="Kuo A."/>
            <person name="Kusch H."/>
            <person name="LaButti K."/>
            <person name="Lagendijk E.L."/>
            <person name="Lapidus A."/>
            <person name="Levasseur A."/>
            <person name="Lindquist E."/>
            <person name="Lipzen A."/>
            <person name="Logrieco A.F."/>
            <person name="MacCabe A."/>
            <person name="Maekelae M.R."/>
            <person name="Malavazi I."/>
            <person name="Melin P."/>
            <person name="Meyer V."/>
            <person name="Mielnichuk N."/>
            <person name="Miskei M."/>
            <person name="Molnar A.P."/>
            <person name="Mule G."/>
            <person name="Ngan C.Y."/>
            <person name="Orejas M."/>
            <person name="Orosz E."/>
            <person name="Ouedraogo J.P."/>
            <person name="Overkamp K.M."/>
            <person name="Park H.-S."/>
            <person name="Perrone G."/>
            <person name="Piumi F."/>
            <person name="Punt P.J."/>
            <person name="Ram A.F."/>
            <person name="Ramon A."/>
            <person name="Rauscher S."/>
            <person name="Record E."/>
            <person name="Riano-Pachon D.M."/>
            <person name="Robert V."/>
            <person name="Roehrig J."/>
            <person name="Ruller R."/>
            <person name="Salamov A."/>
            <person name="Salih N.S."/>
            <person name="Samson R.A."/>
            <person name="Sandor E."/>
            <person name="Sanguinetti M."/>
            <person name="Schuetze T."/>
            <person name="Sepcic K."/>
            <person name="Shelest E."/>
            <person name="Sherlock G."/>
            <person name="Sophianopoulou V."/>
            <person name="Squina F.M."/>
            <person name="Sun H."/>
            <person name="Susca A."/>
            <person name="Todd R.B."/>
            <person name="Tsang A."/>
            <person name="Unkles S.E."/>
            <person name="van de Wiele N."/>
            <person name="van Rossen-Uffink D."/>
            <person name="Oliveira J.V."/>
            <person name="Vesth T.C."/>
            <person name="Visser J."/>
            <person name="Yu J.-H."/>
            <person name="Zhou M."/>
            <person name="Andersen M.R."/>
            <person name="Archer D.B."/>
            <person name="Baker S.E."/>
            <person name="Benoit I."/>
            <person name="Brakhage A.A."/>
            <person name="Braus G.H."/>
            <person name="Fischer R."/>
            <person name="Frisvad J.C."/>
            <person name="Goldman G.H."/>
            <person name="Houbraken J."/>
            <person name="Oakley B."/>
            <person name="Pocsi I."/>
            <person name="Scazzocchio C."/>
            <person name="Seiboth B."/>
            <person name="vanKuyk P.A."/>
            <person name="Wortman J."/>
            <person name="Dyer P.S."/>
            <person name="Grigoriev I.V."/>
        </authorList>
    </citation>
    <scope>NUCLEOTIDE SEQUENCE [LARGE SCALE GENOMIC DNA]</scope>
    <source>
        <strain evidence="2">CBS 101740 / IMI 381727 / IBT 21946</strain>
    </source>
</reference>